<feature type="region of interest" description="Disordered" evidence="6">
    <location>
        <begin position="406"/>
        <end position="434"/>
    </location>
</feature>
<dbReference type="InterPro" id="IPR049326">
    <property type="entry name" value="Rhodopsin_dom_fungi"/>
</dbReference>
<dbReference type="Proteomes" id="UP000076552">
    <property type="component" value="Unassembled WGS sequence"/>
</dbReference>
<dbReference type="AlphaFoldDB" id="A0A161YK31"/>
<evidence type="ECO:0000256" key="1">
    <source>
        <dbReference type="ARBA" id="ARBA00004141"/>
    </source>
</evidence>
<feature type="transmembrane region" description="Helical" evidence="7">
    <location>
        <begin position="183"/>
        <end position="203"/>
    </location>
</feature>
<feature type="transmembrane region" description="Helical" evidence="7">
    <location>
        <begin position="53"/>
        <end position="75"/>
    </location>
</feature>
<evidence type="ECO:0000256" key="2">
    <source>
        <dbReference type="ARBA" id="ARBA00022692"/>
    </source>
</evidence>
<evidence type="ECO:0000256" key="3">
    <source>
        <dbReference type="ARBA" id="ARBA00022989"/>
    </source>
</evidence>
<keyword evidence="4 7" id="KW-0472">Membrane</keyword>
<feature type="compositionally biased region" description="Basic and acidic residues" evidence="6">
    <location>
        <begin position="413"/>
        <end position="434"/>
    </location>
</feature>
<gene>
    <name evidence="9" type="ORF">CT0861_03620</name>
</gene>
<comment type="subcellular location">
    <subcellularLocation>
        <location evidence="1">Membrane</location>
        <topology evidence="1">Multi-pass membrane protein</topology>
    </subcellularLocation>
</comment>
<keyword evidence="2 7" id="KW-0812">Transmembrane</keyword>
<evidence type="ECO:0000256" key="5">
    <source>
        <dbReference type="ARBA" id="ARBA00038359"/>
    </source>
</evidence>
<sequence length="434" mass="47870">MDSALYTRGRDDIQYRGMQLFAVQLAFLIAAGLFVLARAYVKVCIVKSVAVDDWLIFGAMIGYTVYGGVALHGVTNGATGKHITELSLEQAAVSLRAWYICEVLYSPITLAIRTSICLLLLRLALNKIHRWIIYANLVVVWMISIAFFCIMTFQCMPPSYFWRQLYGDPGSCINLNIVPDATIAHSIISALSDWCMGLLPIALLWNVNLNRRTKALVAVLLSMGMIAGVALIVRIPYVKRLAISADFLYETIDVAIWSVMEPALGIIAASVTSLRPLFQNWGFGWSSKSKESRPSGAGWVNTSGQQGRKEPSGPNARGMKSENSNSTGRTYDDIDRVLSGTGSDIELNKTAREEGRDEDNDYDGSRPSSDLGQRNHVQETQASHNRPVINVRTTIDIMSHSVDLALPPTECSAGEKEDEKSERGDVVDRRSRVA</sequence>
<feature type="transmembrane region" description="Helical" evidence="7">
    <location>
        <begin position="95"/>
        <end position="121"/>
    </location>
</feature>
<dbReference type="OrthoDB" id="3936451at2759"/>
<protein>
    <submittedName>
        <fullName evidence="9">Integral membrane protein</fullName>
    </submittedName>
</protein>
<evidence type="ECO:0000313" key="9">
    <source>
        <dbReference type="EMBL" id="KZL73367.1"/>
    </source>
</evidence>
<keyword evidence="10" id="KW-1185">Reference proteome</keyword>
<dbReference type="InterPro" id="IPR052337">
    <property type="entry name" value="SAT4-like"/>
</dbReference>
<dbReference type="EMBL" id="LFIV01000045">
    <property type="protein sequence ID" value="KZL73367.1"/>
    <property type="molecule type" value="Genomic_DNA"/>
</dbReference>
<evidence type="ECO:0000256" key="4">
    <source>
        <dbReference type="ARBA" id="ARBA00023136"/>
    </source>
</evidence>
<keyword evidence="3 7" id="KW-1133">Transmembrane helix</keyword>
<comment type="caution">
    <text evidence="9">The sequence shown here is derived from an EMBL/GenBank/DDBJ whole genome shotgun (WGS) entry which is preliminary data.</text>
</comment>
<dbReference type="PANTHER" id="PTHR33048:SF96">
    <property type="entry name" value="INTEGRAL MEMBRANE PROTEIN"/>
    <property type="match status" value="1"/>
</dbReference>
<feature type="transmembrane region" description="Helical" evidence="7">
    <location>
        <begin position="133"/>
        <end position="153"/>
    </location>
</feature>
<feature type="transmembrane region" description="Helical" evidence="7">
    <location>
        <begin position="215"/>
        <end position="235"/>
    </location>
</feature>
<feature type="domain" description="Rhodopsin" evidence="8">
    <location>
        <begin position="37"/>
        <end position="279"/>
    </location>
</feature>
<evidence type="ECO:0000256" key="6">
    <source>
        <dbReference type="SAM" id="MobiDB-lite"/>
    </source>
</evidence>
<dbReference type="GO" id="GO:0016020">
    <property type="term" value="C:membrane"/>
    <property type="evidence" value="ECO:0007669"/>
    <property type="project" value="UniProtKB-SubCell"/>
</dbReference>
<proteinExistence type="inferred from homology"/>
<comment type="similarity">
    <text evidence="5">Belongs to the SAT4 family.</text>
</comment>
<dbReference type="Pfam" id="PF20684">
    <property type="entry name" value="Fung_rhodopsin"/>
    <property type="match status" value="1"/>
</dbReference>
<feature type="compositionally biased region" description="Basic and acidic residues" evidence="6">
    <location>
        <begin position="346"/>
        <end position="355"/>
    </location>
</feature>
<evidence type="ECO:0000313" key="10">
    <source>
        <dbReference type="Proteomes" id="UP000076552"/>
    </source>
</evidence>
<feature type="transmembrane region" description="Helical" evidence="7">
    <location>
        <begin position="20"/>
        <end position="41"/>
    </location>
</feature>
<name>A0A161YK31_9PEZI</name>
<organism evidence="9 10">
    <name type="scientific">Colletotrichum tofieldiae</name>
    <dbReference type="NCBI Taxonomy" id="708197"/>
    <lineage>
        <taxon>Eukaryota</taxon>
        <taxon>Fungi</taxon>
        <taxon>Dikarya</taxon>
        <taxon>Ascomycota</taxon>
        <taxon>Pezizomycotina</taxon>
        <taxon>Sordariomycetes</taxon>
        <taxon>Hypocreomycetidae</taxon>
        <taxon>Glomerellales</taxon>
        <taxon>Glomerellaceae</taxon>
        <taxon>Colletotrichum</taxon>
        <taxon>Colletotrichum spaethianum species complex</taxon>
    </lineage>
</organism>
<evidence type="ECO:0000256" key="7">
    <source>
        <dbReference type="SAM" id="Phobius"/>
    </source>
</evidence>
<feature type="region of interest" description="Disordered" evidence="6">
    <location>
        <begin position="288"/>
        <end position="387"/>
    </location>
</feature>
<reference evidence="9 10" key="1">
    <citation type="submission" date="2015-06" db="EMBL/GenBank/DDBJ databases">
        <title>Survival trade-offs in plant roots during colonization by closely related pathogenic and mutualistic fungi.</title>
        <authorList>
            <person name="Hacquard S."/>
            <person name="Kracher B."/>
            <person name="Hiruma K."/>
            <person name="Weinman A."/>
            <person name="Muench P."/>
            <person name="Garrido Oter R."/>
            <person name="Ver Loren van Themaat E."/>
            <person name="Dallerey J.-F."/>
            <person name="Damm U."/>
            <person name="Henrissat B."/>
            <person name="Lespinet O."/>
            <person name="Thon M."/>
            <person name="Kemen E."/>
            <person name="McHardy A.C."/>
            <person name="Schulze-Lefert P."/>
            <person name="O'Connell R.J."/>
        </authorList>
    </citation>
    <scope>NUCLEOTIDE SEQUENCE [LARGE SCALE GENOMIC DNA]</scope>
    <source>
        <strain evidence="9 10">0861</strain>
    </source>
</reference>
<evidence type="ECO:0000259" key="8">
    <source>
        <dbReference type="Pfam" id="PF20684"/>
    </source>
</evidence>
<dbReference type="PANTHER" id="PTHR33048">
    <property type="entry name" value="PTH11-LIKE INTEGRAL MEMBRANE PROTEIN (AFU_ORTHOLOGUE AFUA_5G11245)"/>
    <property type="match status" value="1"/>
</dbReference>
<accession>A0A161YK31</accession>